<dbReference type="Pfam" id="PF05489">
    <property type="entry name" value="Phage_tail_X"/>
    <property type="match status" value="1"/>
</dbReference>
<dbReference type="EMBL" id="JTJJ01000097">
    <property type="protein sequence ID" value="KHJ65998.1"/>
    <property type="molecule type" value="Genomic_DNA"/>
</dbReference>
<evidence type="ECO:0000313" key="2">
    <source>
        <dbReference type="Proteomes" id="UP000030853"/>
    </source>
</evidence>
<gene>
    <name evidence="1" type="ORF">QU24_21490</name>
</gene>
<reference evidence="1 2" key="1">
    <citation type="submission" date="2014-11" db="EMBL/GenBank/DDBJ databases">
        <title>Genome sequencing of Pantoea rodasii ND03.</title>
        <authorList>
            <person name="Muhamad Yunos N.Y."/>
            <person name="Chan K.-G."/>
        </authorList>
    </citation>
    <scope>NUCLEOTIDE SEQUENCE [LARGE SCALE GENOMIC DNA]</scope>
    <source>
        <strain evidence="1 2">ND03</strain>
    </source>
</reference>
<dbReference type="AlphaFoldDB" id="A0A0B1QYX8"/>
<proteinExistence type="predicted"/>
<accession>A0A0B1QYX8</accession>
<name>A0A0B1QYX8_9GAMM</name>
<dbReference type="InterPro" id="IPR008861">
    <property type="entry name" value="GpX-like"/>
</dbReference>
<dbReference type="Proteomes" id="UP000030853">
    <property type="component" value="Unassembled WGS sequence"/>
</dbReference>
<protein>
    <submittedName>
        <fullName evidence="1">Tail protein X</fullName>
    </submittedName>
</protein>
<dbReference type="RefSeq" id="WP_039335368.1">
    <property type="nucleotide sequence ID" value="NZ_JTJJ01000097.1"/>
</dbReference>
<comment type="caution">
    <text evidence="1">The sequence shown here is derived from an EMBL/GenBank/DDBJ whole genome shotgun (WGS) entry which is preliminary data.</text>
</comment>
<organism evidence="1 2">
    <name type="scientific">Pantoea rodasii</name>
    <dbReference type="NCBI Taxonomy" id="1076549"/>
    <lineage>
        <taxon>Bacteria</taxon>
        <taxon>Pseudomonadati</taxon>
        <taxon>Pseudomonadota</taxon>
        <taxon>Gammaproteobacteria</taxon>
        <taxon>Enterobacterales</taxon>
        <taxon>Erwiniaceae</taxon>
        <taxon>Pantoea</taxon>
    </lineage>
</organism>
<evidence type="ECO:0000313" key="1">
    <source>
        <dbReference type="EMBL" id="KHJ65998.1"/>
    </source>
</evidence>
<sequence length="68" mass="7453">MTRVYALQGDTVDNLCYRYYGRTQQVMESVLAANPGLADAGAVLPHGWPVDLPELPESSTGETVNLWD</sequence>